<protein>
    <submittedName>
        <fullName evidence="1">Uncharacterized protein</fullName>
    </submittedName>
</protein>
<organism evidence="1 2">
    <name type="scientific">Microbacterium bandirmense</name>
    <dbReference type="NCBI Taxonomy" id="3122050"/>
    <lineage>
        <taxon>Bacteria</taxon>
        <taxon>Bacillati</taxon>
        <taxon>Actinomycetota</taxon>
        <taxon>Actinomycetes</taxon>
        <taxon>Micrococcales</taxon>
        <taxon>Microbacteriaceae</taxon>
        <taxon>Microbacterium</taxon>
    </lineage>
</organism>
<dbReference type="Proteomes" id="UP001371224">
    <property type="component" value="Unassembled WGS sequence"/>
</dbReference>
<reference evidence="1 2" key="1">
    <citation type="submission" date="2024-02" db="EMBL/GenBank/DDBJ databases">
        <authorList>
            <person name="Saticioglu I.B."/>
        </authorList>
    </citation>
    <scope>NUCLEOTIDE SEQUENCE [LARGE SCALE GENOMIC DNA]</scope>
    <source>
        <strain evidence="1 2">Mu-80</strain>
    </source>
</reference>
<dbReference type="EMBL" id="JBBDGM010000002">
    <property type="protein sequence ID" value="MEJ1087160.1"/>
    <property type="molecule type" value="Genomic_DNA"/>
</dbReference>
<evidence type="ECO:0000313" key="1">
    <source>
        <dbReference type="EMBL" id="MEJ1087160.1"/>
    </source>
</evidence>
<accession>A0ABU8L825</accession>
<comment type="caution">
    <text evidence="1">The sequence shown here is derived from an EMBL/GenBank/DDBJ whole genome shotgun (WGS) entry which is preliminary data.</text>
</comment>
<gene>
    <name evidence="1" type="ORF">WDU99_02380</name>
</gene>
<sequence length="134" mass="15074">MGWERGLAYRATIATTARVFEVDGPHAWAELCRRFPITVTDLKRHDWYRTTGRAGEWVIPDWAAVAEHYDGVHLQTGAYLEAAGTAIPVDDERASVIAGWNPGETYWLTSAIRFDDSPRAWVSPDGQGDAWLRE</sequence>
<evidence type="ECO:0000313" key="2">
    <source>
        <dbReference type="Proteomes" id="UP001371224"/>
    </source>
</evidence>
<proteinExistence type="predicted"/>
<name>A0ABU8L825_9MICO</name>
<keyword evidence="2" id="KW-1185">Reference proteome</keyword>